<comment type="similarity">
    <text evidence="2">Belongs to the bacterial flagellin family.</text>
</comment>
<protein>
    <recommendedName>
        <fullName evidence="4">Flagellin C-terminal domain-containing protein</fullName>
    </recommendedName>
</protein>
<dbReference type="InterPro" id="IPR042187">
    <property type="entry name" value="Flagellin_C_sub2"/>
</dbReference>
<comment type="subcellular location">
    <subcellularLocation>
        <location evidence="1">Bacterial flagellum</location>
    </subcellularLocation>
</comment>
<dbReference type="Gene3D" id="1.20.1330.10">
    <property type="entry name" value="f41 fragment of flagellin, N-terminal domain"/>
    <property type="match status" value="1"/>
</dbReference>
<dbReference type="PANTHER" id="PTHR42792">
    <property type="entry name" value="FLAGELLIN"/>
    <property type="match status" value="1"/>
</dbReference>
<evidence type="ECO:0000256" key="2">
    <source>
        <dbReference type="ARBA" id="ARBA00005709"/>
    </source>
</evidence>
<gene>
    <name evidence="5" type="ORF">LMG26788_01979</name>
</gene>
<dbReference type="Pfam" id="PF00700">
    <property type="entry name" value="Flagellin_C"/>
    <property type="match status" value="1"/>
</dbReference>
<dbReference type="AlphaFoldDB" id="A0A6S7CN75"/>
<keyword evidence="3" id="KW-0975">Bacterial flagellum</keyword>
<dbReference type="Proteomes" id="UP000494203">
    <property type="component" value="Unassembled WGS sequence"/>
</dbReference>
<feature type="domain" description="Flagellin C-terminal" evidence="4">
    <location>
        <begin position="249"/>
        <end position="333"/>
    </location>
</feature>
<evidence type="ECO:0000313" key="5">
    <source>
        <dbReference type="EMBL" id="CAB3855321.1"/>
    </source>
</evidence>
<sequence>MVHDPRLGASTDKTVISAHAEPAPPVAAPPPVGALPPVAAPPATTTATLHIRIGATVLTGLNAHVFRYDFNGAPRYIVQEHGAIAPLSVTNYRLDPLPLPTGGVLDIDLAALPAIDLAKLSPAEQAALATATAHFAGTAITVPAAPPPAAPPPALAPTADVVQKDTPIRLLDFLRSLAPVPTAEDGRPLFDADTKVHYLMNASGQANGEYVISGSDGNFYDISIAPSGEVSFKPKDAPPTVNVKVAPMKRVAHALAQVDSLRGELGAVQNRLGSVITNLTHTADILIQARGRIEDADFAVETSNLTRQQILQQASKVALTQANQLAQNVLALLQED</sequence>
<dbReference type="GO" id="GO:0009288">
    <property type="term" value="C:bacterial-type flagellum"/>
    <property type="evidence" value="ECO:0007669"/>
    <property type="project" value="UniProtKB-SubCell"/>
</dbReference>
<evidence type="ECO:0000313" key="6">
    <source>
        <dbReference type="Proteomes" id="UP000494203"/>
    </source>
</evidence>
<dbReference type="Gene3D" id="6.10.10.10">
    <property type="entry name" value="Flagellar export chaperone, C-terminal domain"/>
    <property type="match status" value="1"/>
</dbReference>
<dbReference type="RefSeq" id="WP_244957834.1">
    <property type="nucleotide sequence ID" value="NZ_CADIKZ010000004.1"/>
</dbReference>
<name>A0A6S7CN75_9BURK</name>
<dbReference type="InterPro" id="IPR046358">
    <property type="entry name" value="Flagellin_C"/>
</dbReference>
<organism evidence="5 6">
    <name type="scientific">Achromobacter pulmonis</name>
    <dbReference type="NCBI Taxonomy" id="1389932"/>
    <lineage>
        <taxon>Bacteria</taxon>
        <taxon>Pseudomonadati</taxon>
        <taxon>Pseudomonadota</taxon>
        <taxon>Betaproteobacteria</taxon>
        <taxon>Burkholderiales</taxon>
        <taxon>Alcaligenaceae</taxon>
        <taxon>Achromobacter</taxon>
    </lineage>
</organism>
<accession>A0A6S7CN75</accession>
<dbReference type="Gene3D" id="2.170.280.10">
    <property type="entry name" value="f41 fragment of flagellin, middle domain"/>
    <property type="match status" value="1"/>
</dbReference>
<evidence type="ECO:0000256" key="1">
    <source>
        <dbReference type="ARBA" id="ARBA00004365"/>
    </source>
</evidence>
<keyword evidence="6" id="KW-1185">Reference proteome</keyword>
<dbReference type="InterPro" id="IPR001492">
    <property type="entry name" value="Flagellin"/>
</dbReference>
<proteinExistence type="inferred from homology"/>
<dbReference type="EMBL" id="CADIKZ010000004">
    <property type="protein sequence ID" value="CAB3855321.1"/>
    <property type="molecule type" value="Genomic_DNA"/>
</dbReference>
<dbReference type="GO" id="GO:0005198">
    <property type="term" value="F:structural molecule activity"/>
    <property type="evidence" value="ECO:0007669"/>
    <property type="project" value="InterPro"/>
</dbReference>
<reference evidence="5 6" key="1">
    <citation type="submission" date="2020-04" db="EMBL/GenBank/DDBJ databases">
        <authorList>
            <person name="De Canck E."/>
        </authorList>
    </citation>
    <scope>NUCLEOTIDE SEQUENCE [LARGE SCALE GENOMIC DNA]</scope>
    <source>
        <strain evidence="5 6">LMG 26788</strain>
    </source>
</reference>
<dbReference type="PANTHER" id="PTHR42792:SF2">
    <property type="entry name" value="FLAGELLIN"/>
    <property type="match status" value="1"/>
</dbReference>
<evidence type="ECO:0000256" key="3">
    <source>
        <dbReference type="ARBA" id="ARBA00023143"/>
    </source>
</evidence>
<dbReference type="SUPFAM" id="SSF64518">
    <property type="entry name" value="Phase 1 flagellin"/>
    <property type="match status" value="1"/>
</dbReference>
<evidence type="ECO:0000259" key="4">
    <source>
        <dbReference type="Pfam" id="PF00700"/>
    </source>
</evidence>